<gene>
    <name evidence="2" type="ORF">EVAR_72611_1</name>
</gene>
<evidence type="ECO:0000256" key="1">
    <source>
        <dbReference type="SAM" id="MobiDB-lite"/>
    </source>
</evidence>
<dbReference type="AlphaFoldDB" id="A0A4C1T7R9"/>
<accession>A0A4C1T7R9</accession>
<proteinExistence type="predicted"/>
<dbReference type="OrthoDB" id="6077919at2759"/>
<organism evidence="2 3">
    <name type="scientific">Eumeta variegata</name>
    <name type="common">Bagworm moth</name>
    <name type="synonym">Eumeta japonica</name>
    <dbReference type="NCBI Taxonomy" id="151549"/>
    <lineage>
        <taxon>Eukaryota</taxon>
        <taxon>Metazoa</taxon>
        <taxon>Ecdysozoa</taxon>
        <taxon>Arthropoda</taxon>
        <taxon>Hexapoda</taxon>
        <taxon>Insecta</taxon>
        <taxon>Pterygota</taxon>
        <taxon>Neoptera</taxon>
        <taxon>Endopterygota</taxon>
        <taxon>Lepidoptera</taxon>
        <taxon>Glossata</taxon>
        <taxon>Ditrysia</taxon>
        <taxon>Tineoidea</taxon>
        <taxon>Psychidae</taxon>
        <taxon>Oiketicinae</taxon>
        <taxon>Eumeta</taxon>
    </lineage>
</organism>
<sequence>MMIFNTNYQSKKQIYENLFEDIQDSWEESSTNINTTNNVSKKDTDSNQVDAENEENINSDTEKCPVSSDQLAEASEMRLREFFGLPTSTFSSTSILNCNELANTDLNKAETECSSVSMYANICDMFDRHDVTNDIVEVVGGADDVELLNDVEIDVKRFN</sequence>
<dbReference type="EMBL" id="BGZK01004711">
    <property type="protein sequence ID" value="GBP10462.1"/>
    <property type="molecule type" value="Genomic_DNA"/>
</dbReference>
<dbReference type="Proteomes" id="UP000299102">
    <property type="component" value="Unassembled WGS sequence"/>
</dbReference>
<feature type="region of interest" description="Disordered" evidence="1">
    <location>
        <begin position="31"/>
        <end position="66"/>
    </location>
</feature>
<comment type="caution">
    <text evidence="2">The sequence shown here is derived from an EMBL/GenBank/DDBJ whole genome shotgun (WGS) entry which is preliminary data.</text>
</comment>
<name>A0A4C1T7R9_EUMVA</name>
<evidence type="ECO:0000313" key="3">
    <source>
        <dbReference type="Proteomes" id="UP000299102"/>
    </source>
</evidence>
<evidence type="ECO:0000313" key="2">
    <source>
        <dbReference type="EMBL" id="GBP10462.1"/>
    </source>
</evidence>
<protein>
    <submittedName>
        <fullName evidence="2">Uncharacterized protein</fullName>
    </submittedName>
</protein>
<reference evidence="2 3" key="1">
    <citation type="journal article" date="2019" name="Commun. Biol.">
        <title>The bagworm genome reveals a unique fibroin gene that provides high tensile strength.</title>
        <authorList>
            <person name="Kono N."/>
            <person name="Nakamura H."/>
            <person name="Ohtoshi R."/>
            <person name="Tomita M."/>
            <person name="Numata K."/>
            <person name="Arakawa K."/>
        </authorList>
    </citation>
    <scope>NUCLEOTIDE SEQUENCE [LARGE SCALE GENOMIC DNA]</scope>
</reference>
<keyword evidence="3" id="KW-1185">Reference proteome</keyword>